<reference evidence="8" key="2">
    <citation type="submission" date="2025-08" db="UniProtKB">
        <authorList>
            <consortium name="Ensembl"/>
        </authorList>
    </citation>
    <scope>IDENTIFICATION</scope>
</reference>
<dbReference type="Ensembl" id="ENSPEMT00000009614.2">
    <property type="protein sequence ID" value="ENSPEMP00000005556.1"/>
    <property type="gene ID" value="ENSPEMG00000008005.2"/>
</dbReference>
<evidence type="ECO:0000256" key="7">
    <source>
        <dbReference type="SAM" id="MobiDB-lite"/>
    </source>
</evidence>
<comment type="similarity">
    <text evidence="1 6">Belongs to the V-ATPase G subunit family.</text>
</comment>
<dbReference type="GeneTree" id="ENSGT00940000160882"/>
<dbReference type="GO" id="GO:0030672">
    <property type="term" value="C:synaptic vesicle membrane"/>
    <property type="evidence" value="ECO:0007669"/>
    <property type="project" value="TreeGrafter"/>
</dbReference>
<sequence length="118" mass="13852">MTSQSQGIQQLLQAEKRAKDKLEEAKKRKGKRLKQAKEEAVAETDQYRMQREKEFHLKQSKMMGSHSHLSDEVEEQTLEKIKELHKSYNKCMESVIKQLLSMVCDMKAEVHVNYRATN</sequence>
<dbReference type="GO" id="GO:0097401">
    <property type="term" value="P:synaptic vesicle lumen acidification"/>
    <property type="evidence" value="ECO:0007669"/>
    <property type="project" value="TreeGrafter"/>
</dbReference>
<keyword evidence="9" id="KW-1185">Reference proteome</keyword>
<accession>A0A6I9LUM0</accession>
<feature type="region of interest" description="Disordered" evidence="7">
    <location>
        <begin position="1"/>
        <end position="37"/>
    </location>
</feature>
<evidence type="ECO:0000256" key="4">
    <source>
        <dbReference type="ARBA" id="ARBA00023065"/>
    </source>
</evidence>
<keyword evidence="3 6" id="KW-0375">Hydrogen ion transport</keyword>
<dbReference type="GO" id="GO:0016887">
    <property type="term" value="F:ATP hydrolysis activity"/>
    <property type="evidence" value="ECO:0007669"/>
    <property type="project" value="TreeGrafter"/>
</dbReference>
<dbReference type="Gene3D" id="1.20.5.2950">
    <property type="match status" value="1"/>
</dbReference>
<feature type="compositionally biased region" description="Polar residues" evidence="7">
    <location>
        <begin position="1"/>
        <end position="12"/>
    </location>
</feature>
<dbReference type="Proteomes" id="UP000694547">
    <property type="component" value="Chromosome 11"/>
</dbReference>
<organism evidence="8 9">
    <name type="scientific">Peromyscus maniculatus bairdii</name>
    <name type="common">Prairie deer mouse</name>
    <dbReference type="NCBI Taxonomy" id="230844"/>
    <lineage>
        <taxon>Eukaryota</taxon>
        <taxon>Metazoa</taxon>
        <taxon>Chordata</taxon>
        <taxon>Craniata</taxon>
        <taxon>Vertebrata</taxon>
        <taxon>Euteleostomi</taxon>
        <taxon>Mammalia</taxon>
        <taxon>Eutheria</taxon>
        <taxon>Euarchontoglires</taxon>
        <taxon>Glires</taxon>
        <taxon>Rodentia</taxon>
        <taxon>Myomorpha</taxon>
        <taxon>Muroidea</taxon>
        <taxon>Cricetidae</taxon>
        <taxon>Neotominae</taxon>
        <taxon>Peromyscus</taxon>
    </lineage>
</organism>
<dbReference type="GO" id="GO:0005829">
    <property type="term" value="C:cytosol"/>
    <property type="evidence" value="ECO:0007669"/>
    <property type="project" value="Ensembl"/>
</dbReference>
<dbReference type="InterPro" id="IPR005124">
    <property type="entry name" value="V-ATPase_G"/>
</dbReference>
<dbReference type="GO" id="GO:0005886">
    <property type="term" value="C:plasma membrane"/>
    <property type="evidence" value="ECO:0007669"/>
    <property type="project" value="Ensembl"/>
</dbReference>
<dbReference type="PANTHER" id="PTHR12713">
    <property type="entry name" value="VACUOLAR ATP SYNTHASE SUBUNIT G"/>
    <property type="match status" value="1"/>
</dbReference>
<dbReference type="FunFam" id="1.20.5.2950:FF:000001">
    <property type="entry name" value="V-type proton ATPase subunit G"/>
    <property type="match status" value="1"/>
</dbReference>
<dbReference type="GO" id="GO:0046961">
    <property type="term" value="F:proton-transporting ATPase activity, rotational mechanism"/>
    <property type="evidence" value="ECO:0007669"/>
    <property type="project" value="Ensembl"/>
</dbReference>
<evidence type="ECO:0000256" key="2">
    <source>
        <dbReference type="ARBA" id="ARBA00022448"/>
    </source>
</evidence>
<comment type="subunit">
    <text evidence="5">V-ATPase is a heteromultimeric enzyme made up of two complexes: the ATP-hydrolytic V1 complex and the proton translocation V0 complex. The V1 complex consists of three catalytic AB heterodimers that form a heterohexamer, three peripheral stalks each consisting of EG heterodimers, one central rotor including subunits D and F, and the regulatory subunits C and H. The proton translocation complex V0 consists of the proton transport subunit a, a ring of proteolipid subunits c9c'', rotary subunit d, subunits e and f, and the accessory subunits ATP6AP1/Ac45 and ATP6AP2/PRR.</text>
</comment>
<name>A0A6I9LUM0_PERMB</name>
<proteinExistence type="inferred from homology"/>
<feature type="compositionally biased region" description="Basic and acidic residues" evidence="7">
    <location>
        <begin position="14"/>
        <end position="26"/>
    </location>
</feature>
<dbReference type="PANTHER" id="PTHR12713:SF5">
    <property type="entry name" value="V-TYPE PROTON ATPASE SUBUNIT G 3"/>
    <property type="match status" value="1"/>
</dbReference>
<evidence type="ECO:0000256" key="3">
    <source>
        <dbReference type="ARBA" id="ARBA00022781"/>
    </source>
</evidence>
<evidence type="ECO:0000256" key="5">
    <source>
        <dbReference type="ARBA" id="ARBA00046696"/>
    </source>
</evidence>
<keyword evidence="4 6" id="KW-0406">Ion transport</keyword>
<keyword evidence="2 6" id="KW-0813">Transport</keyword>
<dbReference type="NCBIfam" id="TIGR01147">
    <property type="entry name" value="V_ATP_synt_G"/>
    <property type="match status" value="1"/>
</dbReference>
<reference evidence="8 9" key="1">
    <citation type="submission" date="2018-10" db="EMBL/GenBank/DDBJ databases">
        <title>Improved assembly of the deer mouse Peromyscus maniculatus genome.</title>
        <authorList>
            <person name="Lassance J.-M."/>
            <person name="Hoekstra H.E."/>
        </authorList>
    </citation>
    <scope>NUCLEOTIDE SEQUENCE [LARGE SCALE GENOMIC DNA]</scope>
</reference>
<dbReference type="GO" id="GO:0051117">
    <property type="term" value="F:ATPase binding"/>
    <property type="evidence" value="ECO:0007669"/>
    <property type="project" value="Ensembl"/>
</dbReference>
<evidence type="ECO:0000313" key="8">
    <source>
        <dbReference type="Ensembl" id="ENSPEMP00000005556.1"/>
    </source>
</evidence>
<evidence type="ECO:0000256" key="1">
    <source>
        <dbReference type="ARBA" id="ARBA00010066"/>
    </source>
</evidence>
<dbReference type="GO" id="GO:0000221">
    <property type="term" value="C:vacuolar proton-transporting V-type ATPase, V1 domain"/>
    <property type="evidence" value="ECO:0007669"/>
    <property type="project" value="TreeGrafter"/>
</dbReference>
<dbReference type="Pfam" id="PF03179">
    <property type="entry name" value="V-ATPase_G"/>
    <property type="match status" value="1"/>
</dbReference>
<protein>
    <recommendedName>
        <fullName evidence="6">V-type proton ATPase subunit G</fullName>
    </recommendedName>
</protein>
<evidence type="ECO:0000313" key="9">
    <source>
        <dbReference type="Proteomes" id="UP000694547"/>
    </source>
</evidence>
<evidence type="ECO:0000256" key="6">
    <source>
        <dbReference type="RuleBase" id="RU364019"/>
    </source>
</evidence>
<comment type="function">
    <text evidence="6">Subunit of the V1 complex of vacuolar(H+)-ATPase (V-ATPase), a multisubunit enzyme composed of a peripheral complex (V1) that hydrolyzes ATP and a membrane integral complex (V0) that translocates protons. V-ATPase is responsible for acidifying and maintaining the pH of intracellular compartments and in some cell types, is targeted to the plasma membrane, where it is responsible for acidifying the extracellular environment.</text>
</comment>
<reference evidence="8" key="3">
    <citation type="submission" date="2025-09" db="UniProtKB">
        <authorList>
            <consortium name="Ensembl"/>
        </authorList>
    </citation>
    <scope>IDENTIFICATION</scope>
</reference>
<dbReference type="AlphaFoldDB" id="A0A6I9LUM0"/>